<dbReference type="Gene3D" id="1.20.1720.10">
    <property type="entry name" value="Multidrug resistance protein D"/>
    <property type="match status" value="1"/>
</dbReference>
<dbReference type="STRING" id="254877.A0A1V6SKD9"/>
<dbReference type="PANTHER" id="PTHR23502">
    <property type="entry name" value="MAJOR FACILITATOR SUPERFAMILY"/>
    <property type="match status" value="1"/>
</dbReference>
<feature type="compositionally biased region" description="Basic and acidic residues" evidence="6">
    <location>
        <begin position="306"/>
        <end position="318"/>
    </location>
</feature>
<evidence type="ECO:0000256" key="4">
    <source>
        <dbReference type="ARBA" id="ARBA00022989"/>
    </source>
</evidence>
<comment type="subcellular location">
    <subcellularLocation>
        <location evidence="1">Membrane</location>
        <topology evidence="1">Multi-pass membrane protein</topology>
    </subcellularLocation>
</comment>
<evidence type="ECO:0000256" key="1">
    <source>
        <dbReference type="ARBA" id="ARBA00004141"/>
    </source>
</evidence>
<reference evidence="10" key="1">
    <citation type="journal article" date="2017" name="Nat. Microbiol.">
        <title>Global analysis of biosynthetic gene clusters reveals vast potential of secondary metabolite production in Penicillium species.</title>
        <authorList>
            <person name="Nielsen J.C."/>
            <person name="Grijseels S."/>
            <person name="Prigent S."/>
            <person name="Ji B."/>
            <person name="Dainat J."/>
            <person name="Nielsen K.F."/>
            <person name="Frisvad J.C."/>
            <person name="Workman M."/>
            <person name="Nielsen J."/>
        </authorList>
    </citation>
    <scope>NUCLEOTIDE SEQUENCE [LARGE SCALE GENOMIC DNA]</scope>
    <source>
        <strain evidence="10">IBT 14082</strain>
    </source>
</reference>
<dbReference type="GO" id="GO:0022857">
    <property type="term" value="F:transmembrane transporter activity"/>
    <property type="evidence" value="ECO:0007669"/>
    <property type="project" value="InterPro"/>
</dbReference>
<feature type="transmembrane region" description="Helical" evidence="7">
    <location>
        <begin position="164"/>
        <end position="182"/>
    </location>
</feature>
<keyword evidence="2" id="KW-0813">Transport</keyword>
<dbReference type="PROSITE" id="PS50850">
    <property type="entry name" value="MFS"/>
    <property type="match status" value="1"/>
</dbReference>
<evidence type="ECO:0000256" key="5">
    <source>
        <dbReference type="ARBA" id="ARBA00023136"/>
    </source>
</evidence>
<keyword evidence="10" id="KW-1185">Reference proteome</keyword>
<evidence type="ECO:0000259" key="8">
    <source>
        <dbReference type="PROSITE" id="PS50850"/>
    </source>
</evidence>
<comment type="caution">
    <text evidence="9">The sequence shown here is derived from an EMBL/GenBank/DDBJ whole genome shotgun (WGS) entry which is preliminary data.</text>
</comment>
<feature type="compositionally biased region" description="Acidic residues" evidence="6">
    <location>
        <begin position="296"/>
        <end position="305"/>
    </location>
</feature>
<feature type="transmembrane region" description="Helical" evidence="7">
    <location>
        <begin position="194"/>
        <end position="216"/>
    </location>
</feature>
<name>A0A1V6SKD9_9EURO</name>
<feature type="region of interest" description="Disordered" evidence="6">
    <location>
        <begin position="291"/>
        <end position="318"/>
    </location>
</feature>
<dbReference type="InterPro" id="IPR011701">
    <property type="entry name" value="MFS"/>
</dbReference>
<proteinExistence type="predicted"/>
<keyword evidence="4 7" id="KW-1133">Transmembrane helix</keyword>
<dbReference type="InterPro" id="IPR036259">
    <property type="entry name" value="MFS_trans_sf"/>
</dbReference>
<feature type="transmembrane region" description="Helical" evidence="7">
    <location>
        <begin position="113"/>
        <end position="129"/>
    </location>
</feature>
<accession>A0A1V6SKD9</accession>
<dbReference type="OrthoDB" id="440553at2759"/>
<keyword evidence="5 7" id="KW-0472">Membrane</keyword>
<dbReference type="AlphaFoldDB" id="A0A1V6SKD9"/>
<organism evidence="9 10">
    <name type="scientific">Penicillium flavigenum</name>
    <dbReference type="NCBI Taxonomy" id="254877"/>
    <lineage>
        <taxon>Eukaryota</taxon>
        <taxon>Fungi</taxon>
        <taxon>Dikarya</taxon>
        <taxon>Ascomycota</taxon>
        <taxon>Pezizomycotina</taxon>
        <taxon>Eurotiomycetes</taxon>
        <taxon>Eurotiomycetidae</taxon>
        <taxon>Eurotiales</taxon>
        <taxon>Aspergillaceae</taxon>
        <taxon>Penicillium</taxon>
    </lineage>
</organism>
<dbReference type="InterPro" id="IPR020846">
    <property type="entry name" value="MFS_dom"/>
</dbReference>
<gene>
    <name evidence="9" type="ORF">PENFLA_c037G10200</name>
</gene>
<dbReference type="SUPFAM" id="SSF103473">
    <property type="entry name" value="MFS general substrate transporter"/>
    <property type="match status" value="2"/>
</dbReference>
<dbReference type="EMBL" id="MLQL01000037">
    <property type="protein sequence ID" value="OQE14502.1"/>
    <property type="molecule type" value="Genomic_DNA"/>
</dbReference>
<dbReference type="Proteomes" id="UP000191342">
    <property type="component" value="Unassembled WGS sequence"/>
</dbReference>
<evidence type="ECO:0000256" key="3">
    <source>
        <dbReference type="ARBA" id="ARBA00022692"/>
    </source>
</evidence>
<feature type="transmembrane region" description="Helical" evidence="7">
    <location>
        <begin position="253"/>
        <end position="275"/>
    </location>
</feature>
<dbReference type="PANTHER" id="PTHR23502:SF51">
    <property type="entry name" value="QUINIDINE RESISTANCE PROTEIN 1-RELATED"/>
    <property type="match status" value="1"/>
</dbReference>
<dbReference type="Pfam" id="PF07690">
    <property type="entry name" value="MFS_1"/>
    <property type="match status" value="1"/>
</dbReference>
<keyword evidence="3 7" id="KW-0812">Transmembrane</keyword>
<evidence type="ECO:0000313" key="9">
    <source>
        <dbReference type="EMBL" id="OQE14502.1"/>
    </source>
</evidence>
<protein>
    <recommendedName>
        <fullName evidence="8">Major facilitator superfamily (MFS) profile domain-containing protein</fullName>
    </recommendedName>
</protein>
<dbReference type="GO" id="GO:0005886">
    <property type="term" value="C:plasma membrane"/>
    <property type="evidence" value="ECO:0007669"/>
    <property type="project" value="TreeGrafter"/>
</dbReference>
<feature type="transmembrane region" description="Helical" evidence="7">
    <location>
        <begin position="88"/>
        <end position="106"/>
    </location>
</feature>
<feature type="domain" description="Major facilitator superfamily (MFS) profile" evidence="8">
    <location>
        <begin position="48"/>
        <end position="318"/>
    </location>
</feature>
<evidence type="ECO:0000256" key="2">
    <source>
        <dbReference type="ARBA" id="ARBA00022448"/>
    </source>
</evidence>
<evidence type="ECO:0000256" key="6">
    <source>
        <dbReference type="SAM" id="MobiDB-lite"/>
    </source>
</evidence>
<evidence type="ECO:0000256" key="7">
    <source>
        <dbReference type="SAM" id="Phobius"/>
    </source>
</evidence>
<sequence length="318" mass="35272">MTIKLAQGPFNHDLEIQETDATTQRTVAPPDHESLPYSAFSLVQKRWIIALVAFAGWFSSLSSFIYFPAIPSIASDLDVSTERINLTVTAYLIMSGIFPSIVGNAADTLGRRPVFIVTLALAFAAGKLLDIEYRSAASRHKIPVDQSKDHNLASFPVEEARLRIVKYFLLVCCLLIIGYGWSLQYRAKHMAVPLVLQFFIGLTIQVFFTSASILLVDLHPEGPATTQAANNFVRCEMSAGMLALLDLLLVKLGPGWCFVLFAALALLTIPLLYVLERRGMLWRQKSSSSTMTGPVEEVELGEENIELEKRDDHLPKQS</sequence>
<feature type="transmembrane region" description="Helical" evidence="7">
    <location>
        <begin position="47"/>
        <end position="68"/>
    </location>
</feature>
<evidence type="ECO:0000313" key="10">
    <source>
        <dbReference type="Proteomes" id="UP000191342"/>
    </source>
</evidence>